<organism evidence="2 3">
    <name type="scientific">Trichoglossum hirsutum</name>
    <dbReference type="NCBI Taxonomy" id="265104"/>
    <lineage>
        <taxon>Eukaryota</taxon>
        <taxon>Fungi</taxon>
        <taxon>Dikarya</taxon>
        <taxon>Ascomycota</taxon>
        <taxon>Pezizomycotina</taxon>
        <taxon>Geoglossomycetes</taxon>
        <taxon>Geoglossales</taxon>
        <taxon>Geoglossaceae</taxon>
        <taxon>Trichoglossum</taxon>
    </lineage>
</organism>
<dbReference type="InterPro" id="IPR000073">
    <property type="entry name" value="AB_hydrolase_1"/>
</dbReference>
<sequence length="258" mass="28484">MKPSNASSLPPRLPFLSQVLQRIKARENAAHQTTKVSQQTVRYTTVGLSYRGFWTSEGRPSQRGIVLDVLAALDWIQFSYGEARIILWGQSIGAGVASVTAARHLRSTLDSQTPEQGSGSDKFNISGMILETPFTSMGDMLVALYPQRWLPYRYLKPFLRSRWDSRAALKEIAQLKTHSVAVGKKTGGDGLKILILQAGRDELVPREHGIELQNLGASLGLDVRRKEIGGALHTEAMMRDEGRRVVADFLVEVAGAKE</sequence>
<evidence type="ECO:0000313" key="2">
    <source>
        <dbReference type="EMBL" id="KAH0556106.1"/>
    </source>
</evidence>
<proteinExistence type="predicted"/>
<dbReference type="Proteomes" id="UP000750711">
    <property type="component" value="Unassembled WGS sequence"/>
</dbReference>
<dbReference type="GO" id="GO:0008474">
    <property type="term" value="F:palmitoyl-(protein) hydrolase activity"/>
    <property type="evidence" value="ECO:0007669"/>
    <property type="project" value="TreeGrafter"/>
</dbReference>
<reference evidence="2" key="1">
    <citation type="submission" date="2021-03" db="EMBL/GenBank/DDBJ databases">
        <title>Comparative genomics and phylogenomic investigation of the class Geoglossomycetes provide insights into ecological specialization and systematics.</title>
        <authorList>
            <person name="Melie T."/>
            <person name="Pirro S."/>
            <person name="Miller A.N."/>
            <person name="Quandt A."/>
        </authorList>
    </citation>
    <scope>NUCLEOTIDE SEQUENCE</scope>
    <source>
        <strain evidence="2">CAQ_001_2017</strain>
    </source>
</reference>
<dbReference type="InterPro" id="IPR029058">
    <property type="entry name" value="AB_hydrolase_fold"/>
</dbReference>
<dbReference type="Pfam" id="PF00561">
    <property type="entry name" value="Abhydrolase_1"/>
    <property type="match status" value="1"/>
</dbReference>
<accession>A0A9P8RLR7</accession>
<protein>
    <recommendedName>
        <fullName evidence="1">AB hydrolase-1 domain-containing protein</fullName>
    </recommendedName>
</protein>
<dbReference type="EMBL" id="JAGHQM010001224">
    <property type="protein sequence ID" value="KAH0556106.1"/>
    <property type="molecule type" value="Genomic_DNA"/>
</dbReference>
<dbReference type="Gene3D" id="3.40.50.1820">
    <property type="entry name" value="alpha/beta hydrolase"/>
    <property type="match status" value="1"/>
</dbReference>
<dbReference type="AlphaFoldDB" id="A0A9P8RLR7"/>
<name>A0A9P8RLR7_9PEZI</name>
<comment type="caution">
    <text evidence="2">The sequence shown here is derived from an EMBL/GenBank/DDBJ whole genome shotgun (WGS) entry which is preliminary data.</text>
</comment>
<gene>
    <name evidence="2" type="ORF">GP486_005959</name>
</gene>
<dbReference type="PANTHER" id="PTHR12277:SF64">
    <property type="entry name" value="SUPERFAMILY HYDROLASE, PUTATIVE (AFU_ORTHOLOGUE AFUA_3G01760)-RELATED"/>
    <property type="match status" value="1"/>
</dbReference>
<evidence type="ECO:0000259" key="1">
    <source>
        <dbReference type="Pfam" id="PF00561"/>
    </source>
</evidence>
<dbReference type="PANTHER" id="PTHR12277">
    <property type="entry name" value="ALPHA/BETA HYDROLASE DOMAIN-CONTAINING PROTEIN"/>
    <property type="match status" value="1"/>
</dbReference>
<dbReference type="SUPFAM" id="SSF53474">
    <property type="entry name" value="alpha/beta-Hydrolases"/>
    <property type="match status" value="1"/>
</dbReference>
<evidence type="ECO:0000313" key="3">
    <source>
        <dbReference type="Proteomes" id="UP000750711"/>
    </source>
</evidence>
<feature type="domain" description="AB hydrolase-1" evidence="1">
    <location>
        <begin position="42"/>
        <end position="104"/>
    </location>
</feature>
<dbReference type="GO" id="GO:0016020">
    <property type="term" value="C:membrane"/>
    <property type="evidence" value="ECO:0007669"/>
    <property type="project" value="TreeGrafter"/>
</dbReference>
<keyword evidence="3" id="KW-1185">Reference proteome</keyword>